<reference evidence="5 6" key="1">
    <citation type="submission" date="2016-10" db="EMBL/GenBank/DDBJ databases">
        <authorList>
            <person name="de Groot N.N."/>
        </authorList>
    </citation>
    <scope>NUCLEOTIDE SEQUENCE [LARGE SCALE GENOMIC DNA]</scope>
    <source>
        <strain evidence="5 6">CBS 141442</strain>
    </source>
</reference>
<dbReference type="InterPro" id="IPR002048">
    <property type="entry name" value="EF_hand_dom"/>
</dbReference>
<keyword evidence="6" id="KW-1185">Reference proteome</keyword>
<protein>
    <submittedName>
        <fullName evidence="5">CIC11C00000003557</fullName>
    </submittedName>
</protein>
<evidence type="ECO:0000259" key="4">
    <source>
        <dbReference type="PROSITE" id="PS50222"/>
    </source>
</evidence>
<sequence>MRFSLAMLAVAIGVTAHKEIAKLPTGMSWEEWHMKEEHQLDGFDAESFFTLHDLQSKGKWNSDDLLYLYGLTRDSVVGDGSGMGAHDHEESINSEVKKRVLNKLLTILDANSDGEVTKEEWILFSQHGGHLPDLGLGPGHHLDFEAEYENHHWNKYHRDQDPDVHIKHKEDIEHELLHHEHEIEETHDQNPEARDIGKNFLSPIKLDNVPPKYVV</sequence>
<dbReference type="PROSITE" id="PS00018">
    <property type="entry name" value="EF_HAND_1"/>
    <property type="match status" value="1"/>
</dbReference>
<gene>
    <name evidence="5" type="ORF">SAMEA4029010_CIC11G00000003557</name>
</gene>
<dbReference type="GO" id="GO:0005793">
    <property type="term" value="C:endoplasmic reticulum-Golgi intermediate compartment"/>
    <property type="evidence" value="ECO:0007669"/>
    <property type="project" value="TreeGrafter"/>
</dbReference>
<dbReference type="Gene3D" id="1.10.238.10">
    <property type="entry name" value="EF-hand"/>
    <property type="match status" value="1"/>
</dbReference>
<dbReference type="EMBL" id="LT635760">
    <property type="protein sequence ID" value="SGZ55314.1"/>
    <property type="molecule type" value="Genomic_DNA"/>
</dbReference>
<dbReference type="Proteomes" id="UP000182334">
    <property type="component" value="Chromosome V"/>
</dbReference>
<keyword evidence="2" id="KW-0106">Calcium</keyword>
<dbReference type="SUPFAM" id="SSF47473">
    <property type="entry name" value="EF-hand"/>
    <property type="match status" value="1"/>
</dbReference>
<dbReference type="FunFam" id="1.10.238.10:FF:000309">
    <property type="entry name" value="Chromosome 21, whole genome shotgun sequence"/>
    <property type="match status" value="1"/>
</dbReference>
<dbReference type="InterPro" id="IPR018247">
    <property type="entry name" value="EF_Hand_1_Ca_BS"/>
</dbReference>
<feature type="chain" id="PRO_5012114518" evidence="3">
    <location>
        <begin position="17"/>
        <end position="215"/>
    </location>
</feature>
<dbReference type="InterPro" id="IPR040250">
    <property type="entry name" value="Nucleobindin"/>
</dbReference>
<evidence type="ECO:0000313" key="6">
    <source>
        <dbReference type="Proteomes" id="UP000182334"/>
    </source>
</evidence>
<keyword evidence="1 3" id="KW-0732">Signal</keyword>
<dbReference type="PANTHER" id="PTHR19237">
    <property type="entry name" value="NUCLEOBINDIN"/>
    <property type="match status" value="1"/>
</dbReference>
<evidence type="ECO:0000256" key="1">
    <source>
        <dbReference type="ARBA" id="ARBA00022729"/>
    </source>
</evidence>
<evidence type="ECO:0000256" key="2">
    <source>
        <dbReference type="ARBA" id="ARBA00022837"/>
    </source>
</evidence>
<dbReference type="PROSITE" id="PS50222">
    <property type="entry name" value="EF_HAND_2"/>
    <property type="match status" value="1"/>
</dbReference>
<feature type="domain" description="EF-hand" evidence="4">
    <location>
        <begin position="96"/>
        <end position="131"/>
    </location>
</feature>
<accession>A0A1L0BY42</accession>
<evidence type="ECO:0000256" key="3">
    <source>
        <dbReference type="SAM" id="SignalP"/>
    </source>
</evidence>
<name>A0A1L0BY42_9ASCO</name>
<dbReference type="PANTHER" id="PTHR19237:SF20">
    <property type="entry name" value="NUCLEOBINDIN 1"/>
    <property type="match status" value="1"/>
</dbReference>
<proteinExistence type="predicted"/>
<feature type="signal peptide" evidence="3">
    <location>
        <begin position="1"/>
        <end position="16"/>
    </location>
</feature>
<dbReference type="GO" id="GO:0005509">
    <property type="term" value="F:calcium ion binding"/>
    <property type="evidence" value="ECO:0007669"/>
    <property type="project" value="InterPro"/>
</dbReference>
<organism evidence="5 6">
    <name type="scientific">Sungouiella intermedia</name>
    <dbReference type="NCBI Taxonomy" id="45354"/>
    <lineage>
        <taxon>Eukaryota</taxon>
        <taxon>Fungi</taxon>
        <taxon>Dikarya</taxon>
        <taxon>Ascomycota</taxon>
        <taxon>Saccharomycotina</taxon>
        <taxon>Pichiomycetes</taxon>
        <taxon>Metschnikowiaceae</taxon>
        <taxon>Sungouiella</taxon>
    </lineage>
</organism>
<dbReference type="AlphaFoldDB" id="A0A1L0BY42"/>
<dbReference type="InterPro" id="IPR011992">
    <property type="entry name" value="EF-hand-dom_pair"/>
</dbReference>
<dbReference type="OrthoDB" id="289247at2759"/>
<evidence type="ECO:0000313" key="5">
    <source>
        <dbReference type="EMBL" id="SGZ55314.1"/>
    </source>
</evidence>